<sequence length="122" mass="14221">MLDCFEIEIIGENRHQPFYEQIKHDILVRLDDPIDSLRLTEAVIKRTKQMATSSIVLRYIFKETIEEDPTAEMTEYYLLHFKEGGIHCKVSTDGVYQTTHVLADEELVGFLHGLIDKLYEAF</sequence>
<dbReference type="RefSeq" id="WP_089830138.1">
    <property type="nucleotide sequence ID" value="NZ_BJWI01000004.1"/>
</dbReference>
<dbReference type="Proteomes" id="UP000321547">
    <property type="component" value="Unassembled WGS sequence"/>
</dbReference>
<evidence type="ECO:0000313" key="3">
    <source>
        <dbReference type="Proteomes" id="UP000242243"/>
    </source>
</evidence>
<dbReference type="EMBL" id="BJWI01000004">
    <property type="protein sequence ID" value="GEM00997.1"/>
    <property type="molecule type" value="Genomic_DNA"/>
</dbReference>
<evidence type="ECO:0000313" key="1">
    <source>
        <dbReference type="EMBL" id="GEM00997.1"/>
    </source>
</evidence>
<name>A0A1I5M450_9BACI</name>
<dbReference type="OrthoDB" id="2972983at2"/>
<dbReference type="Proteomes" id="UP000242243">
    <property type="component" value="Unassembled WGS sequence"/>
</dbReference>
<protein>
    <submittedName>
        <fullName evidence="2">Uncharacterized protein</fullName>
    </submittedName>
</protein>
<evidence type="ECO:0000313" key="2">
    <source>
        <dbReference type="EMBL" id="SFP04260.1"/>
    </source>
</evidence>
<keyword evidence="4" id="KW-1185">Reference proteome</keyword>
<evidence type="ECO:0000313" key="4">
    <source>
        <dbReference type="Proteomes" id="UP000321547"/>
    </source>
</evidence>
<reference evidence="2 3" key="1">
    <citation type="submission" date="2016-10" db="EMBL/GenBank/DDBJ databases">
        <authorList>
            <person name="de Groot N.N."/>
        </authorList>
    </citation>
    <scope>NUCLEOTIDE SEQUENCE [LARGE SCALE GENOMIC DNA]</scope>
    <source>
        <strain evidence="2 3">DSM 17073</strain>
    </source>
</reference>
<accession>A0A1I5M450</accession>
<dbReference type="AlphaFoldDB" id="A0A1I5M450"/>
<proteinExistence type="predicted"/>
<dbReference type="EMBL" id="FOXC01000004">
    <property type="protein sequence ID" value="SFP04260.1"/>
    <property type="molecule type" value="Genomic_DNA"/>
</dbReference>
<reference evidence="1 4" key="2">
    <citation type="submission" date="2019-07" db="EMBL/GenBank/DDBJ databases">
        <title>Whole genome shotgun sequence of Halolactibacillus halophilus NBRC 100868.</title>
        <authorList>
            <person name="Hosoyama A."/>
            <person name="Uohara A."/>
            <person name="Ohji S."/>
            <person name="Ichikawa N."/>
        </authorList>
    </citation>
    <scope>NUCLEOTIDE SEQUENCE [LARGE SCALE GENOMIC DNA]</scope>
    <source>
        <strain evidence="1 4">NBRC 100868</strain>
    </source>
</reference>
<gene>
    <name evidence="1" type="ORF">HHA03_05290</name>
    <name evidence="2" type="ORF">SAMN05421839_10415</name>
</gene>
<organism evidence="2 3">
    <name type="scientific">Halolactibacillus halophilus</name>
    <dbReference type="NCBI Taxonomy" id="306540"/>
    <lineage>
        <taxon>Bacteria</taxon>
        <taxon>Bacillati</taxon>
        <taxon>Bacillota</taxon>
        <taxon>Bacilli</taxon>
        <taxon>Bacillales</taxon>
        <taxon>Bacillaceae</taxon>
        <taxon>Halolactibacillus</taxon>
    </lineage>
</organism>